<evidence type="ECO:0000256" key="1">
    <source>
        <dbReference type="ARBA" id="ARBA00000085"/>
    </source>
</evidence>
<keyword evidence="7" id="KW-0067">ATP-binding</keyword>
<dbReference type="InterPro" id="IPR036890">
    <property type="entry name" value="HATPase_C_sf"/>
</dbReference>
<dbReference type="Pfam" id="PF02518">
    <property type="entry name" value="HATPase_c"/>
    <property type="match status" value="1"/>
</dbReference>
<comment type="caution">
    <text evidence="10">The sequence shown here is derived from an EMBL/GenBank/DDBJ whole genome shotgun (WGS) entry which is preliminary data.</text>
</comment>
<dbReference type="AlphaFoldDB" id="A0A931C311"/>
<dbReference type="Gene3D" id="3.30.565.10">
    <property type="entry name" value="Histidine kinase-like ATPase, C-terminal domain"/>
    <property type="match status" value="1"/>
</dbReference>
<dbReference type="InterPro" id="IPR055558">
    <property type="entry name" value="DUF7134"/>
</dbReference>
<comment type="catalytic activity">
    <reaction evidence="1">
        <text>ATP + protein L-histidine = ADP + protein N-phospho-L-histidine.</text>
        <dbReference type="EC" id="2.7.13.3"/>
    </reaction>
</comment>
<keyword evidence="11" id="KW-1185">Reference proteome</keyword>
<evidence type="ECO:0000256" key="5">
    <source>
        <dbReference type="ARBA" id="ARBA00022741"/>
    </source>
</evidence>
<dbReference type="EMBL" id="JADQTO010000003">
    <property type="protein sequence ID" value="MBG0561304.1"/>
    <property type="molecule type" value="Genomic_DNA"/>
</dbReference>
<dbReference type="GO" id="GO:0000155">
    <property type="term" value="F:phosphorelay sensor kinase activity"/>
    <property type="evidence" value="ECO:0007669"/>
    <property type="project" value="InterPro"/>
</dbReference>
<dbReference type="Pfam" id="PF23539">
    <property type="entry name" value="DUF7134"/>
    <property type="match status" value="1"/>
</dbReference>
<evidence type="ECO:0000256" key="6">
    <source>
        <dbReference type="ARBA" id="ARBA00022777"/>
    </source>
</evidence>
<dbReference type="InterPro" id="IPR003594">
    <property type="entry name" value="HATPase_dom"/>
</dbReference>
<evidence type="ECO:0000256" key="3">
    <source>
        <dbReference type="ARBA" id="ARBA00022553"/>
    </source>
</evidence>
<keyword evidence="3" id="KW-0597">Phosphoprotein</keyword>
<dbReference type="SMART" id="SM00387">
    <property type="entry name" value="HATPase_c"/>
    <property type="match status" value="1"/>
</dbReference>
<accession>A0A931C311</accession>
<organism evidence="10 11">
    <name type="scientific">Actinoplanes aureus</name>
    <dbReference type="NCBI Taxonomy" id="2792083"/>
    <lineage>
        <taxon>Bacteria</taxon>
        <taxon>Bacillati</taxon>
        <taxon>Actinomycetota</taxon>
        <taxon>Actinomycetes</taxon>
        <taxon>Micromonosporales</taxon>
        <taxon>Micromonosporaceae</taxon>
        <taxon>Actinoplanes</taxon>
    </lineage>
</organism>
<proteinExistence type="predicted"/>
<dbReference type="InterPro" id="IPR011712">
    <property type="entry name" value="Sig_transdc_His_kin_sub3_dim/P"/>
</dbReference>
<dbReference type="GO" id="GO:0046983">
    <property type="term" value="F:protein dimerization activity"/>
    <property type="evidence" value="ECO:0007669"/>
    <property type="project" value="InterPro"/>
</dbReference>
<dbReference type="Gene3D" id="1.20.5.1930">
    <property type="match status" value="1"/>
</dbReference>
<evidence type="ECO:0000256" key="8">
    <source>
        <dbReference type="ARBA" id="ARBA00023012"/>
    </source>
</evidence>
<dbReference type="CDD" id="cd16917">
    <property type="entry name" value="HATPase_UhpB-NarQ-NarX-like"/>
    <property type="match status" value="1"/>
</dbReference>
<name>A0A931C311_9ACTN</name>
<evidence type="ECO:0000313" key="10">
    <source>
        <dbReference type="EMBL" id="MBG0561304.1"/>
    </source>
</evidence>
<keyword evidence="5" id="KW-0547">Nucleotide-binding</keyword>
<dbReference type="RefSeq" id="WP_196413101.1">
    <property type="nucleotide sequence ID" value="NZ_JADQTO010000003.1"/>
</dbReference>
<evidence type="ECO:0000256" key="7">
    <source>
        <dbReference type="ARBA" id="ARBA00022840"/>
    </source>
</evidence>
<keyword evidence="8" id="KW-0902">Two-component regulatory system</keyword>
<evidence type="ECO:0000259" key="9">
    <source>
        <dbReference type="SMART" id="SM00387"/>
    </source>
</evidence>
<dbReference type="Proteomes" id="UP000598146">
    <property type="component" value="Unassembled WGS sequence"/>
</dbReference>
<dbReference type="SUPFAM" id="SSF55874">
    <property type="entry name" value="ATPase domain of HSP90 chaperone/DNA topoisomerase II/histidine kinase"/>
    <property type="match status" value="1"/>
</dbReference>
<protein>
    <recommendedName>
        <fullName evidence="2">histidine kinase</fullName>
        <ecNumber evidence="2">2.7.13.3</ecNumber>
    </recommendedName>
</protein>
<sequence length="396" mass="41829">MRSSARLVPAVLGPAGRLLKIAARLPAVPPRVADVLLTLVALTAQLAPFVSTEPTGGAEHWPWPMYLPPIAVSLPVLWRRRAPFLMLIACFAASLTYNAFPLGPPQAIWYGALFGVFTVAERGQPWQRGVLLGGLAISAVTLSGSLATTTRGLVTNLAAYVLGRALANHRLRIRMLAERAQHLERENALAVELERGRIARDLHDILAHGLTVMVAQAQAGAADVRRNPDRAEASFDIITTAGQDAMAQLRRVVAGTRSAGAPTVGPRLAGLADLAERVSAAGPRVTVTQTGETRPLAPDVEVAAYRIVQEALTNAVRHAGAATVDVRLSWQDEELRVTIEDDGRGSSGRTDGNGLIGMHERTRACGGTVSTGPGTGARGFRVEARLPAGVATVEPA</sequence>
<gene>
    <name evidence="10" type="ORF">I4J89_07500</name>
</gene>
<evidence type="ECO:0000256" key="2">
    <source>
        <dbReference type="ARBA" id="ARBA00012438"/>
    </source>
</evidence>
<dbReference type="EC" id="2.7.13.3" evidence="2"/>
<evidence type="ECO:0000256" key="4">
    <source>
        <dbReference type="ARBA" id="ARBA00022679"/>
    </source>
</evidence>
<dbReference type="Pfam" id="PF07730">
    <property type="entry name" value="HisKA_3"/>
    <property type="match status" value="1"/>
</dbReference>
<dbReference type="GO" id="GO:0005524">
    <property type="term" value="F:ATP binding"/>
    <property type="evidence" value="ECO:0007669"/>
    <property type="project" value="UniProtKB-KW"/>
</dbReference>
<keyword evidence="4" id="KW-0808">Transferase</keyword>
<feature type="domain" description="Histidine kinase/HSP90-like ATPase" evidence="9">
    <location>
        <begin position="299"/>
        <end position="390"/>
    </location>
</feature>
<dbReference type="GO" id="GO:0016020">
    <property type="term" value="C:membrane"/>
    <property type="evidence" value="ECO:0007669"/>
    <property type="project" value="InterPro"/>
</dbReference>
<dbReference type="InterPro" id="IPR050482">
    <property type="entry name" value="Sensor_HK_TwoCompSys"/>
</dbReference>
<reference evidence="10" key="1">
    <citation type="submission" date="2020-11" db="EMBL/GenBank/DDBJ databases">
        <title>Isolation and identification of active actinomycetes.</title>
        <authorList>
            <person name="Sun X."/>
        </authorList>
    </citation>
    <scope>NUCLEOTIDE SEQUENCE</scope>
    <source>
        <strain evidence="10">NEAU-A11</strain>
    </source>
</reference>
<dbReference type="PANTHER" id="PTHR24421:SF10">
    <property type="entry name" value="NITRATE_NITRITE SENSOR PROTEIN NARQ"/>
    <property type="match status" value="1"/>
</dbReference>
<dbReference type="PANTHER" id="PTHR24421">
    <property type="entry name" value="NITRATE/NITRITE SENSOR PROTEIN NARX-RELATED"/>
    <property type="match status" value="1"/>
</dbReference>
<keyword evidence="6 10" id="KW-0418">Kinase</keyword>
<evidence type="ECO:0000313" key="11">
    <source>
        <dbReference type="Proteomes" id="UP000598146"/>
    </source>
</evidence>